<feature type="region of interest" description="Disordered" evidence="3">
    <location>
        <begin position="1"/>
        <end position="306"/>
    </location>
</feature>
<feature type="compositionally biased region" description="Polar residues" evidence="3">
    <location>
        <begin position="594"/>
        <end position="611"/>
    </location>
</feature>
<evidence type="ECO:0000313" key="5">
    <source>
        <dbReference type="EMBL" id="CAL0303500.1"/>
    </source>
</evidence>
<dbReference type="SMART" id="SM00715">
    <property type="entry name" value="LA"/>
    <property type="match status" value="1"/>
</dbReference>
<feature type="compositionally biased region" description="Low complexity" evidence="3">
    <location>
        <begin position="52"/>
        <end position="70"/>
    </location>
</feature>
<organism evidence="5 6">
    <name type="scientific">Lupinus luteus</name>
    <name type="common">European yellow lupine</name>
    <dbReference type="NCBI Taxonomy" id="3873"/>
    <lineage>
        <taxon>Eukaryota</taxon>
        <taxon>Viridiplantae</taxon>
        <taxon>Streptophyta</taxon>
        <taxon>Embryophyta</taxon>
        <taxon>Tracheophyta</taxon>
        <taxon>Spermatophyta</taxon>
        <taxon>Magnoliopsida</taxon>
        <taxon>eudicotyledons</taxon>
        <taxon>Gunneridae</taxon>
        <taxon>Pentapetalae</taxon>
        <taxon>rosids</taxon>
        <taxon>fabids</taxon>
        <taxon>Fabales</taxon>
        <taxon>Fabaceae</taxon>
        <taxon>Papilionoideae</taxon>
        <taxon>50 kb inversion clade</taxon>
        <taxon>genistoids sensu lato</taxon>
        <taxon>core genistoids</taxon>
        <taxon>Genisteae</taxon>
        <taxon>Lupinus</taxon>
    </lineage>
</organism>
<evidence type="ECO:0000313" key="6">
    <source>
        <dbReference type="Proteomes" id="UP001497480"/>
    </source>
</evidence>
<dbReference type="EMBL" id="CAXHTB010000003">
    <property type="protein sequence ID" value="CAL0303500.1"/>
    <property type="molecule type" value="Genomic_DNA"/>
</dbReference>
<keyword evidence="1 2" id="KW-0694">RNA-binding</keyword>
<feature type="compositionally biased region" description="Low complexity" evidence="3">
    <location>
        <begin position="27"/>
        <end position="40"/>
    </location>
</feature>
<dbReference type="PROSITE" id="PS50961">
    <property type="entry name" value="HTH_LA"/>
    <property type="match status" value="1"/>
</dbReference>
<dbReference type="InterPro" id="IPR045180">
    <property type="entry name" value="La_dom_prot"/>
</dbReference>
<feature type="domain" description="HTH La-type RNA-binding" evidence="4">
    <location>
        <begin position="381"/>
        <end position="472"/>
    </location>
</feature>
<reference evidence="5 6" key="1">
    <citation type="submission" date="2024-03" db="EMBL/GenBank/DDBJ databases">
        <authorList>
            <person name="Martinez-Hernandez J."/>
        </authorList>
    </citation>
    <scope>NUCLEOTIDE SEQUENCE [LARGE SCALE GENOMIC DNA]</scope>
</reference>
<feature type="compositionally biased region" description="Polar residues" evidence="3">
    <location>
        <begin position="1"/>
        <end position="13"/>
    </location>
</feature>
<feature type="compositionally biased region" description="Pro residues" evidence="3">
    <location>
        <begin position="219"/>
        <end position="231"/>
    </location>
</feature>
<dbReference type="InterPro" id="IPR036388">
    <property type="entry name" value="WH-like_DNA-bd_sf"/>
</dbReference>
<protein>
    <recommendedName>
        <fullName evidence="4">HTH La-type RNA-binding domain-containing protein</fullName>
    </recommendedName>
</protein>
<dbReference type="GO" id="GO:0003723">
    <property type="term" value="F:RNA binding"/>
    <property type="evidence" value="ECO:0007669"/>
    <property type="project" value="UniProtKB-UniRule"/>
</dbReference>
<dbReference type="PANTHER" id="PTHR22792">
    <property type="entry name" value="LUPUS LA PROTEIN-RELATED"/>
    <property type="match status" value="1"/>
</dbReference>
<dbReference type="PANTHER" id="PTHR22792:SF155">
    <property type="entry name" value="LA-RELATED PROTEIN 1C-LIKE"/>
    <property type="match status" value="1"/>
</dbReference>
<keyword evidence="6" id="KW-1185">Reference proteome</keyword>
<feature type="compositionally biased region" description="Polar residues" evidence="3">
    <location>
        <begin position="77"/>
        <end position="99"/>
    </location>
</feature>
<proteinExistence type="predicted"/>
<feature type="region of interest" description="Disordered" evidence="3">
    <location>
        <begin position="585"/>
        <end position="611"/>
    </location>
</feature>
<dbReference type="InterPro" id="IPR036390">
    <property type="entry name" value="WH_DNA-bd_sf"/>
</dbReference>
<comment type="caution">
    <text evidence="5">The sequence shown here is derived from an EMBL/GenBank/DDBJ whole genome shotgun (WGS) entry which is preliminary data.</text>
</comment>
<dbReference type="SUPFAM" id="SSF46785">
    <property type="entry name" value="Winged helix' DNA-binding domain"/>
    <property type="match status" value="1"/>
</dbReference>
<dbReference type="Pfam" id="PF05383">
    <property type="entry name" value="La"/>
    <property type="match status" value="1"/>
</dbReference>
<feature type="compositionally biased region" description="Polar residues" evidence="3">
    <location>
        <begin position="169"/>
        <end position="197"/>
    </location>
</feature>
<accession>A0AAV1W2K9</accession>
<sequence length="611" mass="66558">MFITPDSSSNHHSPTIAPPLQAVSVDSNSRSLPPRTLPSPWAQVVRGSDAESSTPVTQSPPTSSPPSSSSALAPDQAMSSDSVENSNSNTVAGGSSAFSDANDGNGGRSKKPAWKKPVNDVVLEAGPVMGAESWPALSESTKVSGKLQPESSSSKTAAEGSSLSSSQAPMTSHSSQKQATSNAKLNSSTNYNMPNRQRSMKRGGGSNIRFGPAQSSFSNPPPPPPLPPPFPVYQLHPSSYGIPDNSPRDHYQNNNWDTRPPTGGFVPAINGHRGSSHRGNFGPRPRGDGSYHNNYGSRRDKDHGNYANRRDAHVQQPRMPPPRGLLSYPLPNTAGFVGPQPIGGPFPNPAGFPKFCYFPTQPFDHFKGMPFITHGPPPALFFPAAESPLTIVNQIDYYFSEDNLVKDEFLRSNMDEQGWVPVTTIADFPRLSCIESVIEGFVLLNAIFRCQHFKHEREEHNFQPRPVIWKSGREQCERVKICALWWKKWRHMVVVGEMGCVGIRVCTNGRMKDLVRSLTNNIQVILDSMRASTVVEVQGDKLRRHNEWEKWVPSSKLQADSGSISPGGSRHDNLAADFQTIALENATIEEGPAESSNQSQLPNGDAARNSN</sequence>
<dbReference type="Proteomes" id="UP001497480">
    <property type="component" value="Unassembled WGS sequence"/>
</dbReference>
<evidence type="ECO:0000256" key="2">
    <source>
        <dbReference type="PROSITE-ProRule" id="PRU00332"/>
    </source>
</evidence>
<evidence type="ECO:0000259" key="4">
    <source>
        <dbReference type="PROSITE" id="PS50961"/>
    </source>
</evidence>
<name>A0AAV1W2K9_LUPLU</name>
<gene>
    <name evidence="5" type="ORF">LLUT_LOCUS4560</name>
</gene>
<evidence type="ECO:0000256" key="3">
    <source>
        <dbReference type="SAM" id="MobiDB-lite"/>
    </source>
</evidence>
<dbReference type="InterPro" id="IPR006630">
    <property type="entry name" value="La_HTH"/>
</dbReference>
<dbReference type="AlphaFoldDB" id="A0AAV1W2K9"/>
<evidence type="ECO:0000256" key="1">
    <source>
        <dbReference type="ARBA" id="ARBA00022884"/>
    </source>
</evidence>
<feature type="compositionally biased region" description="Basic and acidic residues" evidence="3">
    <location>
        <begin position="297"/>
        <end position="306"/>
    </location>
</feature>
<feature type="compositionally biased region" description="Low complexity" evidence="3">
    <location>
        <begin position="151"/>
        <end position="168"/>
    </location>
</feature>
<dbReference type="Gene3D" id="1.10.10.10">
    <property type="entry name" value="Winged helix-like DNA-binding domain superfamily/Winged helix DNA-binding domain"/>
    <property type="match status" value="1"/>
</dbReference>
<dbReference type="CDD" id="cd07323">
    <property type="entry name" value="LAM"/>
    <property type="match status" value="1"/>
</dbReference>